<gene>
    <name evidence="2" type="ORF">TELCIR_10824</name>
</gene>
<accession>A0A2G9UB30</accession>
<keyword evidence="3" id="KW-1185">Reference proteome</keyword>
<proteinExistence type="predicted"/>
<dbReference type="Proteomes" id="UP000230423">
    <property type="component" value="Unassembled WGS sequence"/>
</dbReference>
<organism evidence="2 3">
    <name type="scientific">Teladorsagia circumcincta</name>
    <name type="common">Brown stomach worm</name>
    <name type="synonym">Ostertagia circumcincta</name>
    <dbReference type="NCBI Taxonomy" id="45464"/>
    <lineage>
        <taxon>Eukaryota</taxon>
        <taxon>Metazoa</taxon>
        <taxon>Ecdysozoa</taxon>
        <taxon>Nematoda</taxon>
        <taxon>Chromadorea</taxon>
        <taxon>Rhabditida</taxon>
        <taxon>Rhabditina</taxon>
        <taxon>Rhabditomorpha</taxon>
        <taxon>Strongyloidea</taxon>
        <taxon>Trichostrongylidae</taxon>
        <taxon>Teladorsagia</taxon>
    </lineage>
</organism>
<dbReference type="AlphaFoldDB" id="A0A2G9UB30"/>
<feature type="region of interest" description="Disordered" evidence="1">
    <location>
        <begin position="21"/>
        <end position="48"/>
    </location>
</feature>
<protein>
    <submittedName>
        <fullName evidence="2">Uncharacterized protein</fullName>
    </submittedName>
</protein>
<evidence type="ECO:0000313" key="3">
    <source>
        <dbReference type="Proteomes" id="UP000230423"/>
    </source>
</evidence>
<name>A0A2G9UB30_TELCI</name>
<sequence length="67" mass="7631">MYRCGPPMLFVSVLAFPSQTHSFESSSRPPPLDDDESRERSGATSFSYLKTSRNNRMIDFDRPSLTL</sequence>
<reference evidence="2 3" key="1">
    <citation type="submission" date="2015-09" db="EMBL/GenBank/DDBJ databases">
        <title>Draft genome of the parasitic nematode Teladorsagia circumcincta isolate WARC Sus (inbred).</title>
        <authorList>
            <person name="Mitreva M."/>
        </authorList>
    </citation>
    <scope>NUCLEOTIDE SEQUENCE [LARGE SCALE GENOMIC DNA]</scope>
    <source>
        <strain evidence="2 3">S</strain>
    </source>
</reference>
<evidence type="ECO:0000256" key="1">
    <source>
        <dbReference type="SAM" id="MobiDB-lite"/>
    </source>
</evidence>
<evidence type="ECO:0000313" key="2">
    <source>
        <dbReference type="EMBL" id="PIO67425.1"/>
    </source>
</evidence>
<dbReference type="EMBL" id="KZ347602">
    <property type="protein sequence ID" value="PIO67425.1"/>
    <property type="molecule type" value="Genomic_DNA"/>
</dbReference>